<organism evidence="1 2">
    <name type="scientific">Ambispora leptoticha</name>
    <dbReference type="NCBI Taxonomy" id="144679"/>
    <lineage>
        <taxon>Eukaryota</taxon>
        <taxon>Fungi</taxon>
        <taxon>Fungi incertae sedis</taxon>
        <taxon>Mucoromycota</taxon>
        <taxon>Glomeromycotina</taxon>
        <taxon>Glomeromycetes</taxon>
        <taxon>Archaeosporales</taxon>
        <taxon>Ambisporaceae</taxon>
        <taxon>Ambispora</taxon>
    </lineage>
</organism>
<accession>A0A9N9IT89</accession>
<sequence>NSNPDNPSSIYPHLNYLDNPYRINKSEYPDNLNRILQITDYGYLMYK</sequence>
<name>A0A9N9IT89_9GLOM</name>
<evidence type="ECO:0000313" key="2">
    <source>
        <dbReference type="Proteomes" id="UP000789508"/>
    </source>
</evidence>
<gene>
    <name evidence="1" type="ORF">ALEPTO_LOCUS13220</name>
</gene>
<dbReference type="Proteomes" id="UP000789508">
    <property type="component" value="Unassembled WGS sequence"/>
</dbReference>
<evidence type="ECO:0000313" key="1">
    <source>
        <dbReference type="EMBL" id="CAG8748766.1"/>
    </source>
</evidence>
<comment type="caution">
    <text evidence="1">The sequence shown here is derived from an EMBL/GenBank/DDBJ whole genome shotgun (WGS) entry which is preliminary data.</text>
</comment>
<reference evidence="1" key="1">
    <citation type="submission" date="2021-06" db="EMBL/GenBank/DDBJ databases">
        <authorList>
            <person name="Kallberg Y."/>
            <person name="Tangrot J."/>
            <person name="Rosling A."/>
        </authorList>
    </citation>
    <scope>NUCLEOTIDE SEQUENCE</scope>
    <source>
        <strain evidence="1">FL130A</strain>
    </source>
</reference>
<protein>
    <submittedName>
        <fullName evidence="1">11365_t:CDS:1</fullName>
    </submittedName>
</protein>
<proteinExistence type="predicted"/>
<dbReference type="AlphaFoldDB" id="A0A9N9IT89"/>
<dbReference type="EMBL" id="CAJVPS010039369">
    <property type="protein sequence ID" value="CAG8748766.1"/>
    <property type="molecule type" value="Genomic_DNA"/>
</dbReference>
<feature type="non-terminal residue" evidence="1">
    <location>
        <position position="1"/>
    </location>
</feature>
<keyword evidence="2" id="KW-1185">Reference proteome</keyword>